<dbReference type="EMBL" id="LWQU01000010">
    <property type="protein sequence ID" value="OAN67298.1"/>
    <property type="molecule type" value="Genomic_DNA"/>
</dbReference>
<dbReference type="RefSeq" id="WP_068496364.1">
    <property type="nucleotide sequence ID" value="NZ_LWQU01000010.1"/>
</dbReference>
<gene>
    <name evidence="1" type="ORF">A6A05_18360</name>
</gene>
<comment type="caution">
    <text evidence="1">The sequence shown here is derived from an EMBL/GenBank/DDBJ whole genome shotgun (WGS) entry which is preliminary data.</text>
</comment>
<reference evidence="1 2" key="1">
    <citation type="submission" date="2016-04" db="EMBL/GenBank/DDBJ databases">
        <title>Draft genome sequence of freshwater magnetotactic bacteria Magnetospirillum marisnigri SP-1 and Magnetospirillum moscoviense BB-1.</title>
        <authorList>
            <person name="Koziaeva V."/>
            <person name="Dziuba M.V."/>
            <person name="Ivanov T.M."/>
            <person name="Kuznetsov B."/>
            <person name="Grouzdev D.S."/>
        </authorList>
    </citation>
    <scope>NUCLEOTIDE SEQUENCE [LARGE SCALE GENOMIC DNA]</scope>
    <source>
        <strain evidence="1 2">BB-1</strain>
    </source>
</reference>
<dbReference type="Proteomes" id="UP000078543">
    <property type="component" value="Unassembled WGS sequence"/>
</dbReference>
<evidence type="ECO:0000313" key="2">
    <source>
        <dbReference type="Proteomes" id="UP000078543"/>
    </source>
</evidence>
<keyword evidence="2" id="KW-1185">Reference proteome</keyword>
<name>A0A178N2H4_9PROT</name>
<protein>
    <submittedName>
        <fullName evidence="1">Uncharacterized protein</fullName>
    </submittedName>
</protein>
<dbReference type="AlphaFoldDB" id="A0A178N2H4"/>
<proteinExistence type="predicted"/>
<dbReference type="STRING" id="1437059.A6A05_18360"/>
<evidence type="ECO:0000313" key="1">
    <source>
        <dbReference type="EMBL" id="OAN67298.1"/>
    </source>
</evidence>
<sequence>MTAPKPAYEIAAGSFVTLELDGSRALCLKAERIGKEHTNHFLVVLEPRPEPGHMALRYIDPELPLIPVDGVALAFTDGPERTPPEIGDAFANRTGLMLKVKDDAKSQRYCSYVEIATGLVRPRMEHGIIRLMGWSVQRL</sequence>
<organism evidence="1 2">
    <name type="scientific">Magnetospirillum moscoviense</name>
    <dbReference type="NCBI Taxonomy" id="1437059"/>
    <lineage>
        <taxon>Bacteria</taxon>
        <taxon>Pseudomonadati</taxon>
        <taxon>Pseudomonadota</taxon>
        <taxon>Alphaproteobacteria</taxon>
        <taxon>Rhodospirillales</taxon>
        <taxon>Rhodospirillaceae</taxon>
        <taxon>Magnetospirillum</taxon>
    </lineage>
</organism>
<accession>A0A178N2H4</accession>
<dbReference type="OrthoDB" id="7362262at2"/>